<proteinExistence type="predicted"/>
<protein>
    <submittedName>
        <fullName evidence="1">Uncharacterized protein</fullName>
    </submittedName>
</protein>
<gene>
    <name evidence="1" type="ORF">ERX37_01455</name>
</gene>
<dbReference type="RefSeq" id="WP_133428871.1">
    <property type="nucleotide sequence ID" value="NZ_BMCC01000002.1"/>
</dbReference>
<evidence type="ECO:0000313" key="2">
    <source>
        <dbReference type="Proteomes" id="UP000295328"/>
    </source>
</evidence>
<dbReference type="AlphaFoldDB" id="A0A4R6BMA6"/>
<sequence>MSDIIPFPGLAAGLSRQLEHFVTEQDYESAYETLLELERHAELSERQQLVKLDVLHKLESYLELREEASIMLNQGHPNYEETVYYFLLSLYELTQYQTVIELIDALRNEDINHRLKMKLLPLYDQSRHRKNEREKNASSEIERFLDWPADRQQQFILQLMNEHNLIYASTFAELLKSPLHPVVQTLLIQYIQLTGQHEIVTLHKLEQSISFNIGEVAAIDEQPLLHDVMPIVIDWFDNNMPDVTAAVTSWLKHQAMIIYPLSFHIGIEEIPAQNVAECYIYAALSMFSMEEIYPIEKNETQQHVLGMIHRSVKYEL</sequence>
<organism evidence="1 2">
    <name type="scientific">Macrococcus hajekii</name>
    <dbReference type="NCBI Taxonomy" id="198482"/>
    <lineage>
        <taxon>Bacteria</taxon>
        <taxon>Bacillati</taxon>
        <taxon>Bacillota</taxon>
        <taxon>Bacilli</taxon>
        <taxon>Bacillales</taxon>
        <taxon>Staphylococcaceae</taxon>
        <taxon>Macrococcus</taxon>
    </lineage>
</organism>
<accession>A0A4R6BMA6</accession>
<evidence type="ECO:0000313" key="1">
    <source>
        <dbReference type="EMBL" id="TDM02782.1"/>
    </source>
</evidence>
<keyword evidence="2" id="KW-1185">Reference proteome</keyword>
<reference evidence="1 2" key="1">
    <citation type="submission" date="2019-01" db="EMBL/GenBank/DDBJ databases">
        <title>Draft genome sequences of the type strains of six Macrococcus species.</title>
        <authorList>
            <person name="Mazhar S."/>
            <person name="Altermann E."/>
            <person name="Hill C."/>
            <person name="Mcauliffe O."/>
        </authorList>
    </citation>
    <scope>NUCLEOTIDE SEQUENCE [LARGE SCALE GENOMIC DNA]</scope>
    <source>
        <strain evidence="1 2">CCM4809</strain>
    </source>
</reference>
<dbReference type="Proteomes" id="UP000295328">
    <property type="component" value="Unassembled WGS sequence"/>
</dbReference>
<comment type="caution">
    <text evidence="1">The sequence shown here is derived from an EMBL/GenBank/DDBJ whole genome shotgun (WGS) entry which is preliminary data.</text>
</comment>
<dbReference type="OrthoDB" id="2418501at2"/>
<name>A0A4R6BMA6_9STAP</name>
<dbReference type="EMBL" id="SCWE01000001">
    <property type="protein sequence ID" value="TDM02782.1"/>
    <property type="molecule type" value="Genomic_DNA"/>
</dbReference>